<sequence length="292" mass="34629">MSEIYGIEDLSFVPHFAKPVRHTVFDNTEYFCVKRIESFCGIWNKWFRGMKLLEANTVYLQPSAVKEFDNYFALLPSNSVLNSIYELYVSNLGVSDRPDNRRRVDFRDEIAIDREYTLIVPSYYEDRIMYTRHPLTGVVSEHRWPFKTLPKFYSKFHPCIAVAHAEDRFGRHKLPFKLARELGKIVNTSFFPAPEMPCRIPSVVETMPRPGTEKLRDNSFRQRRMERRSLWWKYPSKLRRDIVPVSPSMKEWLRKRDLARFGTVRLIGGAQEQKREKKRASVAVVARPPWRY</sequence>
<evidence type="ECO:0000313" key="2">
    <source>
        <dbReference type="Proteomes" id="UP000054007"/>
    </source>
</evidence>
<name>A0A0D7AYK6_9AGAR</name>
<dbReference type="EMBL" id="KN880724">
    <property type="protein sequence ID" value="KIY63070.1"/>
    <property type="molecule type" value="Genomic_DNA"/>
</dbReference>
<dbReference type="Proteomes" id="UP000054007">
    <property type="component" value="Unassembled WGS sequence"/>
</dbReference>
<keyword evidence="2" id="KW-1185">Reference proteome</keyword>
<accession>A0A0D7AYK6</accession>
<gene>
    <name evidence="1" type="ORF">CYLTODRAFT_414296</name>
</gene>
<proteinExistence type="predicted"/>
<protein>
    <submittedName>
        <fullName evidence="1">Uncharacterized protein</fullName>
    </submittedName>
</protein>
<reference evidence="1 2" key="1">
    <citation type="journal article" date="2015" name="Fungal Genet. Biol.">
        <title>Evolution of novel wood decay mechanisms in Agaricales revealed by the genome sequences of Fistulina hepatica and Cylindrobasidium torrendii.</title>
        <authorList>
            <person name="Floudas D."/>
            <person name="Held B.W."/>
            <person name="Riley R."/>
            <person name="Nagy L.G."/>
            <person name="Koehler G."/>
            <person name="Ransdell A.S."/>
            <person name="Younus H."/>
            <person name="Chow J."/>
            <person name="Chiniquy J."/>
            <person name="Lipzen A."/>
            <person name="Tritt A."/>
            <person name="Sun H."/>
            <person name="Haridas S."/>
            <person name="LaButti K."/>
            <person name="Ohm R.A."/>
            <person name="Kues U."/>
            <person name="Blanchette R.A."/>
            <person name="Grigoriev I.V."/>
            <person name="Minto R.E."/>
            <person name="Hibbett D.S."/>
        </authorList>
    </citation>
    <scope>NUCLEOTIDE SEQUENCE [LARGE SCALE GENOMIC DNA]</scope>
    <source>
        <strain evidence="1 2">FP15055 ss-10</strain>
    </source>
</reference>
<organism evidence="1 2">
    <name type="scientific">Cylindrobasidium torrendii FP15055 ss-10</name>
    <dbReference type="NCBI Taxonomy" id="1314674"/>
    <lineage>
        <taxon>Eukaryota</taxon>
        <taxon>Fungi</taxon>
        <taxon>Dikarya</taxon>
        <taxon>Basidiomycota</taxon>
        <taxon>Agaricomycotina</taxon>
        <taxon>Agaricomycetes</taxon>
        <taxon>Agaricomycetidae</taxon>
        <taxon>Agaricales</taxon>
        <taxon>Marasmiineae</taxon>
        <taxon>Physalacriaceae</taxon>
        <taxon>Cylindrobasidium</taxon>
    </lineage>
</organism>
<dbReference type="AlphaFoldDB" id="A0A0D7AYK6"/>
<evidence type="ECO:0000313" key="1">
    <source>
        <dbReference type="EMBL" id="KIY63070.1"/>
    </source>
</evidence>